<dbReference type="InterPro" id="IPR002813">
    <property type="entry name" value="Arg_biosynth_ArgJ"/>
</dbReference>
<dbReference type="RefSeq" id="WP_406787474.1">
    <property type="nucleotide sequence ID" value="NZ_JBJIAA010000007.1"/>
</dbReference>
<feature type="binding site" evidence="6">
    <location>
        <position position="150"/>
    </location>
    <ligand>
        <name>substrate</name>
    </ligand>
</feature>
<sequence length="404" mass="43296">MKLFYDKSLTDVPYFKAIGIHSGLKKKKNDLCVIYSEKACVSAATFTTNKVKASPVLLDMEHIKNDKTFAIVVNSGNANACNGEDGYENALAMAKITAECLNINEEEVLVCSTGVIGVPLPMDIVLPGIKEACSKLSYTGGNEAAKAIMTTDTIEKKVAVEFSIGDKKAIISAMAKGSGMIHPNMGTMLSFIATNINIDKNMLSKALKESVEDSYNMISVDGDTSTNDTVIILANGSLENPIIDQENEAYVSFKKALHTLNIEIAKMIAKDGEGATKLIETKVLNAPSLEDAKISSKAVIKSSLVKAAIFGSDPNWGRIICALGYSSANINPNNVDISFSNSKGSVQTCKNGAALEFDKNFAVQILNEPATTITIDLHDGDFSATAWGCDLTYEYVKINGCYTT</sequence>
<feature type="site" description="Cleavage; by autolysis" evidence="6">
    <location>
        <begin position="186"/>
        <end position="187"/>
    </location>
</feature>
<reference evidence="7 8" key="1">
    <citation type="submission" date="2024-11" db="EMBL/GenBank/DDBJ databases">
        <authorList>
            <person name="Heng Y.C."/>
            <person name="Lim A.C.H."/>
            <person name="Lee J.K.Y."/>
            <person name="Kittelmann S."/>
        </authorList>
    </citation>
    <scope>NUCLEOTIDE SEQUENCE [LARGE SCALE GENOMIC DNA]</scope>
    <source>
        <strain evidence="7 8">WILCCON 0114</strain>
    </source>
</reference>
<feature type="active site" description="Nucleophile" evidence="6">
    <location>
        <position position="187"/>
    </location>
</feature>
<dbReference type="Gene3D" id="3.10.20.340">
    <property type="entry name" value="ArgJ beta chain, C-terminal domain"/>
    <property type="match status" value="1"/>
</dbReference>
<comment type="subunit">
    <text evidence="2 6">Heterotetramer of two alpha and two beta chains.</text>
</comment>
<protein>
    <recommendedName>
        <fullName evidence="6">Arginine biosynthesis bifunctional protein ArgJ</fullName>
    </recommendedName>
    <domain>
        <recommendedName>
            <fullName evidence="6">Glutamate N-acetyltransferase</fullName>
            <ecNumber evidence="6">2.3.1.35</ecNumber>
        </recommendedName>
        <alternativeName>
            <fullName evidence="6">Ornithine acetyltransferase</fullName>
            <shortName evidence="6">OATase</shortName>
        </alternativeName>
        <alternativeName>
            <fullName evidence="6">Ornithine transacetylase</fullName>
        </alternativeName>
    </domain>
    <domain>
        <recommendedName>
            <fullName evidence="6">Amino-acid acetyltransferase</fullName>
            <ecNumber evidence="6">2.3.1.1</ecNumber>
        </recommendedName>
        <alternativeName>
            <fullName evidence="6">N-acetylglutamate synthase</fullName>
            <shortName evidence="6">AGSase</shortName>
        </alternativeName>
    </domain>
    <component>
        <recommendedName>
            <fullName evidence="6">Arginine biosynthesis bifunctional protein ArgJ alpha chain</fullName>
        </recommendedName>
    </component>
    <component>
        <recommendedName>
            <fullName evidence="6">Arginine biosynthesis bifunctional protein ArgJ beta chain</fullName>
        </recommendedName>
    </component>
</protein>
<comment type="pathway">
    <text evidence="6">Amino-acid biosynthesis; L-arginine biosynthesis; L-ornithine and N-acetyl-L-glutamate from L-glutamate and N(2)-acetyl-L-ornithine (cyclic): step 1/1.</text>
</comment>
<feature type="binding site" evidence="6">
    <location>
        <position position="273"/>
    </location>
    <ligand>
        <name>substrate</name>
    </ligand>
</feature>
<proteinExistence type="inferred from homology"/>
<accession>A0ABW8TEB5</accession>
<comment type="similarity">
    <text evidence="1 6">Belongs to the ArgJ family.</text>
</comment>
<feature type="binding site" evidence="6">
    <location>
        <position position="399"/>
    </location>
    <ligand>
        <name>substrate</name>
    </ligand>
</feature>
<dbReference type="CDD" id="cd02152">
    <property type="entry name" value="OAT"/>
    <property type="match status" value="1"/>
</dbReference>
<feature type="chain" id="PRO_5044900230" description="Arginine biosynthesis bifunctional protein ArgJ alpha chain" evidence="6">
    <location>
        <begin position="1"/>
        <end position="186"/>
    </location>
</feature>
<comment type="catalytic activity">
    <reaction evidence="6">
        <text>L-glutamate + acetyl-CoA = N-acetyl-L-glutamate + CoA + H(+)</text>
        <dbReference type="Rhea" id="RHEA:24292"/>
        <dbReference type="ChEBI" id="CHEBI:15378"/>
        <dbReference type="ChEBI" id="CHEBI:29985"/>
        <dbReference type="ChEBI" id="CHEBI:44337"/>
        <dbReference type="ChEBI" id="CHEBI:57287"/>
        <dbReference type="ChEBI" id="CHEBI:57288"/>
        <dbReference type="EC" id="2.3.1.1"/>
    </reaction>
</comment>
<dbReference type="EMBL" id="JBJIAA010000007">
    <property type="protein sequence ID" value="MFL0250813.1"/>
    <property type="molecule type" value="Genomic_DNA"/>
</dbReference>
<feature type="binding site" evidence="6">
    <location>
        <position position="187"/>
    </location>
    <ligand>
        <name>substrate</name>
    </ligand>
</feature>
<comment type="catalytic activity">
    <reaction evidence="6">
        <text>N(2)-acetyl-L-ornithine + L-glutamate = N-acetyl-L-glutamate + L-ornithine</text>
        <dbReference type="Rhea" id="RHEA:15349"/>
        <dbReference type="ChEBI" id="CHEBI:29985"/>
        <dbReference type="ChEBI" id="CHEBI:44337"/>
        <dbReference type="ChEBI" id="CHEBI:46911"/>
        <dbReference type="ChEBI" id="CHEBI:57805"/>
        <dbReference type="EC" id="2.3.1.35"/>
    </reaction>
</comment>
<evidence type="ECO:0000256" key="2">
    <source>
        <dbReference type="ARBA" id="ARBA00011475"/>
    </source>
</evidence>
<feature type="chain" id="PRO_5044900229" description="Arginine biosynthesis bifunctional protein ArgJ beta chain" evidence="6">
    <location>
        <begin position="187"/>
        <end position="404"/>
    </location>
</feature>
<comment type="function">
    <text evidence="6">Catalyzes two activities which are involved in the cyclic version of arginine biosynthesis: the synthesis of N-acetylglutamate from glutamate and acetyl-CoA as the acetyl donor, and of ornithine by transacetylation between N(2)-acetylornithine and glutamate.</text>
</comment>
<dbReference type="Pfam" id="PF01960">
    <property type="entry name" value="ArgJ"/>
    <property type="match status" value="1"/>
</dbReference>
<dbReference type="PANTHER" id="PTHR23100">
    <property type="entry name" value="ARGININE BIOSYNTHESIS BIFUNCTIONAL PROTEIN ARGJ"/>
    <property type="match status" value="1"/>
</dbReference>
<feature type="binding site" evidence="6">
    <location>
        <position position="404"/>
    </location>
    <ligand>
        <name>substrate</name>
    </ligand>
</feature>
<keyword evidence="8" id="KW-1185">Reference proteome</keyword>
<keyword evidence="6" id="KW-0511">Multifunctional enzyme</keyword>
<comment type="subcellular location">
    <subcellularLocation>
        <location evidence="6">Cytoplasm</location>
    </subcellularLocation>
</comment>
<keyword evidence="5 6" id="KW-0012">Acyltransferase</keyword>
<dbReference type="InterPro" id="IPR016117">
    <property type="entry name" value="ArgJ-like_dom_sf"/>
</dbReference>
<comment type="caution">
    <text evidence="7">The sequence shown here is derived from an EMBL/GenBank/DDBJ whole genome shotgun (WGS) entry which is preliminary data.</text>
</comment>
<evidence type="ECO:0000256" key="4">
    <source>
        <dbReference type="ARBA" id="ARBA00022813"/>
    </source>
</evidence>
<keyword evidence="6" id="KW-0055">Arginine biosynthesis</keyword>
<dbReference type="InterPro" id="IPR042195">
    <property type="entry name" value="ArgJ_beta_C"/>
</dbReference>
<dbReference type="NCBIfam" id="TIGR00120">
    <property type="entry name" value="ArgJ"/>
    <property type="match status" value="1"/>
</dbReference>
<evidence type="ECO:0000313" key="7">
    <source>
        <dbReference type="EMBL" id="MFL0250813.1"/>
    </source>
</evidence>
<feature type="binding site" evidence="6">
    <location>
        <position position="176"/>
    </location>
    <ligand>
        <name>substrate</name>
    </ligand>
</feature>
<feature type="site" description="Involved in the stabilization of negative charge on the oxyanion by the formation of the oxyanion hole" evidence="6">
    <location>
        <position position="113"/>
    </location>
</feature>
<evidence type="ECO:0000256" key="3">
    <source>
        <dbReference type="ARBA" id="ARBA00022679"/>
    </source>
</evidence>
<dbReference type="PANTHER" id="PTHR23100:SF0">
    <property type="entry name" value="ARGININE BIOSYNTHESIS BIFUNCTIONAL PROTEIN ARGJ, MITOCHONDRIAL"/>
    <property type="match status" value="1"/>
</dbReference>
<evidence type="ECO:0000256" key="1">
    <source>
        <dbReference type="ARBA" id="ARBA00006774"/>
    </source>
</evidence>
<dbReference type="Gene3D" id="3.30.2330.10">
    <property type="entry name" value="arginine biosynthesis bifunctional protein suprefamily"/>
    <property type="match status" value="1"/>
</dbReference>
<keyword evidence="3 6" id="KW-0808">Transferase</keyword>
<dbReference type="Gene3D" id="3.60.70.12">
    <property type="entry name" value="L-amino peptidase D-ALA esterase/amidase"/>
    <property type="match status" value="1"/>
</dbReference>
<dbReference type="Proteomes" id="UP001623592">
    <property type="component" value="Unassembled WGS sequence"/>
</dbReference>
<keyword evidence="6" id="KW-0028">Amino-acid biosynthesis</keyword>
<feature type="site" description="Involved in the stabilization of negative charge on the oxyanion by the formation of the oxyanion hole" evidence="6">
    <location>
        <position position="114"/>
    </location>
</feature>
<dbReference type="GO" id="GO:0004358">
    <property type="term" value="F:L-glutamate N-acetyltransferase activity, acting on acetyl-L-ornithine as donor"/>
    <property type="evidence" value="ECO:0007669"/>
    <property type="project" value="UniProtKB-EC"/>
</dbReference>
<keyword evidence="4 6" id="KW-0068">Autocatalytic cleavage</keyword>
<dbReference type="EC" id="2.3.1.1" evidence="6"/>
<dbReference type="HAMAP" id="MF_01106">
    <property type="entry name" value="ArgJ"/>
    <property type="match status" value="1"/>
</dbReference>
<dbReference type="SUPFAM" id="SSF56266">
    <property type="entry name" value="DmpA/ArgJ-like"/>
    <property type="match status" value="1"/>
</dbReference>
<dbReference type="NCBIfam" id="NF003802">
    <property type="entry name" value="PRK05388.1"/>
    <property type="match status" value="1"/>
</dbReference>
<dbReference type="EC" id="2.3.1.35" evidence="6"/>
<evidence type="ECO:0000256" key="6">
    <source>
        <dbReference type="HAMAP-Rule" id="MF_01106"/>
    </source>
</evidence>
<keyword evidence="6" id="KW-0963">Cytoplasm</keyword>
<evidence type="ECO:0000313" key="8">
    <source>
        <dbReference type="Proteomes" id="UP001623592"/>
    </source>
</evidence>
<comment type="pathway">
    <text evidence="6">Amino-acid biosynthesis; L-arginine biosynthesis; N(2)-acetyl-L-ornithine from L-glutamate: step 1/4.</text>
</comment>
<name>A0ABW8TEB5_9CLOT</name>
<organism evidence="7 8">
    <name type="scientific">Clostridium neuense</name>
    <dbReference type="NCBI Taxonomy" id="1728934"/>
    <lineage>
        <taxon>Bacteria</taxon>
        <taxon>Bacillati</taxon>
        <taxon>Bacillota</taxon>
        <taxon>Clostridia</taxon>
        <taxon>Eubacteriales</taxon>
        <taxon>Clostridiaceae</taxon>
        <taxon>Clostridium</taxon>
    </lineage>
</organism>
<gene>
    <name evidence="6 7" type="primary">argJ</name>
    <name evidence="7" type="ORF">ACJDT4_10305</name>
</gene>
<evidence type="ECO:0000256" key="5">
    <source>
        <dbReference type="ARBA" id="ARBA00023315"/>
    </source>
</evidence>